<dbReference type="PANTHER" id="PTHR21644:SF0">
    <property type="entry name" value="AT02555P-RELATED"/>
    <property type="match status" value="1"/>
</dbReference>
<evidence type="ECO:0000313" key="1">
    <source>
        <dbReference type="Proteomes" id="UP000504634"/>
    </source>
</evidence>
<organism evidence="1 2">
    <name type="scientific">Drosophila lebanonensis</name>
    <name type="common">Fruit fly</name>
    <name type="synonym">Scaptodrosophila lebanonensis</name>
    <dbReference type="NCBI Taxonomy" id="7225"/>
    <lineage>
        <taxon>Eukaryota</taxon>
        <taxon>Metazoa</taxon>
        <taxon>Ecdysozoa</taxon>
        <taxon>Arthropoda</taxon>
        <taxon>Hexapoda</taxon>
        <taxon>Insecta</taxon>
        <taxon>Pterygota</taxon>
        <taxon>Neoptera</taxon>
        <taxon>Endopterygota</taxon>
        <taxon>Diptera</taxon>
        <taxon>Brachycera</taxon>
        <taxon>Muscomorpha</taxon>
        <taxon>Ephydroidea</taxon>
        <taxon>Drosophilidae</taxon>
        <taxon>Scaptodrosophila</taxon>
    </lineage>
</organism>
<dbReference type="GO" id="GO:0016620">
    <property type="term" value="F:oxidoreductase activity, acting on the aldehyde or oxo group of donors, NAD or NADP as acceptor"/>
    <property type="evidence" value="ECO:0007669"/>
    <property type="project" value="InterPro"/>
</dbReference>
<dbReference type="OrthoDB" id="310895at2759"/>
<dbReference type="SUPFAM" id="SSF53720">
    <property type="entry name" value="ALDH-like"/>
    <property type="match status" value="1"/>
</dbReference>
<dbReference type="GeneID" id="115628871"/>
<sequence>MAAAKKSSNISKVSPLPASIITSKMVDNLESTKARKCALPQIKERSGDCLNGSKQVEYQWNSPSLMIVFDNGDMNSAMHHLLESLHNPFGPHSVATIAIQESIVDQFMERVVPRIKKLDDEVAQHSVYVSTLAKLQNLKAITYVGDPKSVPAELSPTIVKDFTHKYLGDGPTGVITLHTFRTAKEATQLHLSEPVQFSSVSIWNEHMSCAYEIAERVDCDTFFINCANVSLEPINQAFKADRSDVNITKGYHYESIVMKKRKIIVFPVGTIFAN</sequence>
<proteinExistence type="predicted"/>
<dbReference type="AlphaFoldDB" id="A0A6J2U1G1"/>
<accession>A0A6J2U1G1</accession>
<name>A0A6J2U1G1_DROLE</name>
<evidence type="ECO:0000313" key="2">
    <source>
        <dbReference type="RefSeq" id="XP_030380987.1"/>
    </source>
</evidence>
<reference evidence="2" key="1">
    <citation type="submission" date="2025-08" db="UniProtKB">
        <authorList>
            <consortium name="RefSeq"/>
        </authorList>
    </citation>
    <scope>IDENTIFICATION</scope>
    <source>
        <strain evidence="2">11010-0011.00</strain>
        <tissue evidence="2">Whole body</tissue>
    </source>
</reference>
<dbReference type="Gene3D" id="3.40.309.10">
    <property type="entry name" value="Aldehyde Dehydrogenase, Chain A, domain 2"/>
    <property type="match status" value="1"/>
</dbReference>
<dbReference type="PANTHER" id="PTHR21644">
    <property type="entry name" value="AT02555P-RELATED"/>
    <property type="match status" value="1"/>
</dbReference>
<dbReference type="InterPro" id="IPR016163">
    <property type="entry name" value="Ald_DH_C"/>
</dbReference>
<protein>
    <submittedName>
        <fullName evidence="2">Uncharacterized protein LOC115628871</fullName>
    </submittedName>
</protein>
<keyword evidence="1" id="KW-1185">Reference proteome</keyword>
<dbReference type="RefSeq" id="XP_030380987.1">
    <property type="nucleotide sequence ID" value="XM_030525127.1"/>
</dbReference>
<dbReference type="InterPro" id="IPR016161">
    <property type="entry name" value="Ald_DH/histidinol_DH"/>
</dbReference>
<dbReference type="Pfam" id="PF07368">
    <property type="entry name" value="DUF1487"/>
    <property type="match status" value="1"/>
</dbReference>
<gene>
    <name evidence="2" type="primary">LOC115628871</name>
</gene>
<dbReference type="InterPro" id="IPR009961">
    <property type="entry name" value="DUF1487"/>
</dbReference>
<dbReference type="Proteomes" id="UP000504634">
    <property type="component" value="Unplaced"/>
</dbReference>